<sequence>MESINIYDNFLSNEDLQKCNEYISKGNWIYGHTSSSSTGFNTPFWHMDLIKCDFFTDYLKTKIEKKLNKKFKLNRVYANGQTYGQDGSFHQDDTKINTTTFCIYTTELPHNNDDLNGYLYVKIPNNSKYIACIEPLYNRGVSFPSYYYHKGAAFNRYFQNMRICIAFKLEEIPPVISNTPSTRLLL</sequence>
<organism evidence="1">
    <name type="scientific">viral metagenome</name>
    <dbReference type="NCBI Taxonomy" id="1070528"/>
    <lineage>
        <taxon>unclassified sequences</taxon>
        <taxon>metagenomes</taxon>
        <taxon>organismal metagenomes</taxon>
    </lineage>
</organism>
<name>A0A6C0DFR3_9ZZZZ</name>
<accession>A0A6C0DFR3</accession>
<dbReference type="AlphaFoldDB" id="A0A6C0DFR3"/>
<reference evidence="1" key="1">
    <citation type="journal article" date="2020" name="Nature">
        <title>Giant virus diversity and host interactions through global metagenomics.</title>
        <authorList>
            <person name="Schulz F."/>
            <person name="Roux S."/>
            <person name="Paez-Espino D."/>
            <person name="Jungbluth S."/>
            <person name="Walsh D.A."/>
            <person name="Denef V.J."/>
            <person name="McMahon K.D."/>
            <person name="Konstantinidis K.T."/>
            <person name="Eloe-Fadrosh E.A."/>
            <person name="Kyrpides N.C."/>
            <person name="Woyke T."/>
        </authorList>
    </citation>
    <scope>NUCLEOTIDE SEQUENCE</scope>
    <source>
        <strain evidence="1">GVMAG-M-3300023174-144</strain>
    </source>
</reference>
<evidence type="ECO:0000313" key="1">
    <source>
        <dbReference type="EMBL" id="QHT15367.1"/>
    </source>
</evidence>
<evidence type="ECO:0008006" key="2">
    <source>
        <dbReference type="Google" id="ProtNLM"/>
    </source>
</evidence>
<protein>
    <recommendedName>
        <fullName evidence="2">Prolyl 4-hydroxylase alpha subunit Fe(2+) 2OG dioxygenase domain-containing protein</fullName>
    </recommendedName>
</protein>
<proteinExistence type="predicted"/>
<dbReference type="EMBL" id="MN739607">
    <property type="protein sequence ID" value="QHT15367.1"/>
    <property type="molecule type" value="Genomic_DNA"/>
</dbReference>